<protein>
    <submittedName>
        <fullName evidence="2">Uncharacterized protein</fullName>
    </submittedName>
</protein>
<gene>
    <name evidence="2" type="ORF">STRAU_2116</name>
</gene>
<keyword evidence="3" id="KW-1185">Reference proteome</keyword>
<proteinExistence type="predicted"/>
<evidence type="ECO:0000313" key="2">
    <source>
        <dbReference type="EMBL" id="EPH44826.1"/>
    </source>
</evidence>
<dbReference type="PATRIC" id="fig|1286094.4.peg.2092"/>
<evidence type="ECO:0000313" key="3">
    <source>
        <dbReference type="Proteomes" id="UP000014629"/>
    </source>
</evidence>
<feature type="region of interest" description="Disordered" evidence="1">
    <location>
        <begin position="41"/>
        <end position="66"/>
    </location>
</feature>
<name>S3ZMQ5_9ACTN</name>
<evidence type="ECO:0000256" key="1">
    <source>
        <dbReference type="SAM" id="MobiDB-lite"/>
    </source>
</evidence>
<dbReference type="Proteomes" id="UP000014629">
    <property type="component" value="Unassembled WGS sequence"/>
</dbReference>
<organism evidence="2 3">
    <name type="scientific">Streptomyces aurantiacus JA 4570</name>
    <dbReference type="NCBI Taxonomy" id="1286094"/>
    <lineage>
        <taxon>Bacteria</taxon>
        <taxon>Bacillati</taxon>
        <taxon>Actinomycetota</taxon>
        <taxon>Actinomycetes</taxon>
        <taxon>Kitasatosporales</taxon>
        <taxon>Streptomycetaceae</taxon>
        <taxon>Streptomyces</taxon>
        <taxon>Streptomyces aurantiacus group</taxon>
    </lineage>
</organism>
<reference evidence="2 3" key="1">
    <citation type="submission" date="2013-02" db="EMBL/GenBank/DDBJ databases">
        <title>Draft Genome Sequence of Streptomyces aurantiacus, Which Produces Setomimycin.</title>
        <authorList>
            <person name="Gruening B.A."/>
            <person name="Praeg A."/>
            <person name="Erxleben A."/>
            <person name="Guenther S."/>
            <person name="Mueller M."/>
        </authorList>
    </citation>
    <scope>NUCLEOTIDE SEQUENCE [LARGE SCALE GENOMIC DNA]</scope>
    <source>
        <strain evidence="2 3">JA 4570</strain>
    </source>
</reference>
<dbReference type="EMBL" id="AOPZ01000074">
    <property type="protein sequence ID" value="EPH44826.1"/>
    <property type="molecule type" value="Genomic_DNA"/>
</dbReference>
<accession>S3ZMQ5</accession>
<sequence>MDGCAEGRDRGHGLPFCFIGVHQGERQVSHGEGHRFAWITGAPDGAPERNPRPGPAVWENGLRQIP</sequence>
<comment type="caution">
    <text evidence="2">The sequence shown here is derived from an EMBL/GenBank/DDBJ whole genome shotgun (WGS) entry which is preliminary data.</text>
</comment>
<dbReference type="AlphaFoldDB" id="S3ZMQ5"/>